<dbReference type="Pfam" id="PF14444">
    <property type="entry name" value="S1-like"/>
    <property type="match status" value="1"/>
</dbReference>
<dbReference type="Pfam" id="PF19256">
    <property type="entry name" value="LAIKA"/>
    <property type="match status" value="1"/>
</dbReference>
<dbReference type="InterPro" id="IPR003034">
    <property type="entry name" value="SAP_dom"/>
</dbReference>
<feature type="compositionally biased region" description="Basic and acidic residues" evidence="6">
    <location>
        <begin position="631"/>
        <end position="689"/>
    </location>
</feature>
<name>A0AAF3FFN5_9BILA</name>
<dbReference type="InterPro" id="IPR036361">
    <property type="entry name" value="SAP_dom_sf"/>
</dbReference>
<dbReference type="GO" id="GO:0005737">
    <property type="term" value="C:cytoplasm"/>
    <property type="evidence" value="ECO:0007669"/>
    <property type="project" value="UniProtKB-SubCell"/>
</dbReference>
<keyword evidence="8" id="KW-1185">Reference proteome</keyword>
<evidence type="ECO:0000256" key="6">
    <source>
        <dbReference type="SAM" id="MobiDB-lite"/>
    </source>
</evidence>
<feature type="compositionally biased region" description="Low complexity" evidence="6">
    <location>
        <begin position="210"/>
        <end position="220"/>
    </location>
</feature>
<dbReference type="WBParaSite" id="MBELARI_LOCUS5770">
    <property type="protein sequence ID" value="MBELARI_LOCUS5770"/>
    <property type="gene ID" value="MBELARI_LOCUS5770"/>
</dbReference>
<evidence type="ECO:0000259" key="7">
    <source>
        <dbReference type="PROSITE" id="PS50800"/>
    </source>
</evidence>
<dbReference type="PROSITE" id="PS50800">
    <property type="entry name" value="SAP"/>
    <property type="match status" value="1"/>
</dbReference>
<dbReference type="GO" id="GO:0005634">
    <property type="term" value="C:nucleus"/>
    <property type="evidence" value="ECO:0007669"/>
    <property type="project" value="TreeGrafter"/>
</dbReference>
<dbReference type="Proteomes" id="UP000887575">
    <property type="component" value="Unassembled WGS sequence"/>
</dbReference>
<accession>A0AAF3FFN5</accession>
<feature type="region of interest" description="Disordered" evidence="6">
    <location>
        <begin position="620"/>
        <end position="689"/>
    </location>
</feature>
<dbReference type="InterPro" id="IPR025224">
    <property type="entry name" value="CCAR1/CCAR2"/>
</dbReference>
<dbReference type="SMART" id="SM01122">
    <property type="entry name" value="DBC1"/>
    <property type="match status" value="1"/>
</dbReference>
<dbReference type="GO" id="GO:0006355">
    <property type="term" value="P:regulation of DNA-templated transcription"/>
    <property type="evidence" value="ECO:0007669"/>
    <property type="project" value="InterPro"/>
</dbReference>
<dbReference type="SUPFAM" id="SSF68906">
    <property type="entry name" value="SAP domain"/>
    <property type="match status" value="1"/>
</dbReference>
<dbReference type="InterPro" id="IPR025954">
    <property type="entry name" value="DBC1/CARP1_inactive_NUDIX"/>
</dbReference>
<evidence type="ECO:0000256" key="3">
    <source>
        <dbReference type="ARBA" id="ARBA00022553"/>
    </source>
</evidence>
<evidence type="ECO:0000256" key="5">
    <source>
        <dbReference type="SAM" id="Coils"/>
    </source>
</evidence>
<dbReference type="PANTHER" id="PTHR14304:SF11">
    <property type="entry name" value="SAP DOMAIN-CONTAINING PROTEIN"/>
    <property type="match status" value="1"/>
</dbReference>
<protein>
    <submittedName>
        <fullName evidence="9">SAP domain-containing protein</fullName>
    </submittedName>
</protein>
<evidence type="ECO:0000256" key="4">
    <source>
        <dbReference type="ARBA" id="ARBA00023054"/>
    </source>
</evidence>
<feature type="compositionally biased region" description="Basic and acidic residues" evidence="6">
    <location>
        <begin position="804"/>
        <end position="817"/>
    </location>
</feature>
<sequence length="1126" mass="126685">MSQYGGPKPPVWGARPTGMPTNAGLYAGQLTAGQLGMGLNAINPGMMNLGGMVNQAAFGAPQGMGLVGMNPLAAAQARQQPQQSVQTAPAPAQQMASKNQRTFIGRVTKMHDNYGFVDEDVFFQASVVRGTLPRTGDRVMVEASYNAAMPFKWNAYRVQVMNDGVPQQQQPVAPAFVAQPQTFPAKSTRETTGGRQTNWGPPEGGRTSVPQRTRSPVQRRSSPRRSPPRRTSPRRSPLRNRSPKRSERTTSPKKREVSRERKEPREERKRERERSPPTRTGSAVPSRRDSTSPPRRRQRIIPRYVCNMPKNSPMGMISAACLKKRYASIYVPSDFCEMRVDWSSMPPNQYIDMAYPAHFHVLPKEVDPLETLPELEPSDADHRYQVKVLLLSHAGRAAINQKAFGLAKDGNLDESYEPVDLFKTISFLVGCRNKEMVPLGGSYSPSLDGQDPLSMGTMIRTATRCVKALTGLDLSNAAQWFQLGQLRYYRADKDRADRVTLLIPSSGELQPTDERFATYCDALRSQLGAKMNALEAPISETLKEIEPTTATTPTVIVQESSAPAVDPEMEEGEEPTHWSKLDVKTMKVVELRSELAARGLDSKGIKTLLVQRLEEALIKEKATDGGMAPEEPAKEEKKENGDETKAPTEERKEGIKPAEETEEQKKAREDEERKKKEQAEKERAEKKASLEKKYALPTETKAFVFPNRDFKAGKFDCKVVNLKTLLDYRQEDNKEHQFEVSLYAEALRELTERHYAYVISTGIARAGERDEERKRRDDAYKPETQEEEKNETKIDTEENGLVDLTKDDDDKKDEKKEKKLDLKANVHNTKLFEAFAFFDSNLLGYLQEGDFEEILSITRLGFNRSVIKKLSSKWARHEKISYRSLTDQLLDKDGNPRFVPSSDEGSALLLMIGGFIERLGDEVARGNESFSGDGGVVMVNGCAINVEQKLGEIKRLENEKEAAVTKYAQAETTIKTLKETRDHLEKRKKRLEDDVDRYRRKAHDAEKSLKSAHDDSAGARTALIDAKKVAEKLLDVIVKGLPEEKKKEEKKEEKEVKPVENGTKTPILVEDEEMELADSVGEELPEKKEDEIEEIQEDDVDEESQPPSEQVQEEKQEQEEQQSIDA</sequence>
<feature type="compositionally biased region" description="Basic and acidic residues" evidence="6">
    <location>
        <begin position="244"/>
        <end position="276"/>
    </location>
</feature>
<evidence type="ECO:0000256" key="2">
    <source>
        <dbReference type="ARBA" id="ARBA00022490"/>
    </source>
</evidence>
<feature type="region of interest" description="Disordered" evidence="6">
    <location>
        <begin position="767"/>
        <end position="817"/>
    </location>
</feature>
<feature type="compositionally biased region" description="Acidic residues" evidence="6">
    <location>
        <begin position="1116"/>
        <end position="1126"/>
    </location>
</feature>
<evidence type="ECO:0000313" key="9">
    <source>
        <dbReference type="WBParaSite" id="MBELARI_LOCUS5770"/>
    </source>
</evidence>
<keyword evidence="4 5" id="KW-0175">Coiled coil</keyword>
<comment type="subcellular location">
    <subcellularLocation>
        <location evidence="1">Cytoplasm</location>
    </subcellularLocation>
</comment>
<organism evidence="8 9">
    <name type="scientific">Mesorhabditis belari</name>
    <dbReference type="NCBI Taxonomy" id="2138241"/>
    <lineage>
        <taxon>Eukaryota</taxon>
        <taxon>Metazoa</taxon>
        <taxon>Ecdysozoa</taxon>
        <taxon>Nematoda</taxon>
        <taxon>Chromadorea</taxon>
        <taxon>Rhabditida</taxon>
        <taxon>Rhabditina</taxon>
        <taxon>Rhabditomorpha</taxon>
        <taxon>Rhabditoidea</taxon>
        <taxon>Rhabditidae</taxon>
        <taxon>Mesorhabditinae</taxon>
        <taxon>Mesorhabditis</taxon>
    </lineage>
</organism>
<dbReference type="Gene3D" id="1.10.720.30">
    <property type="entry name" value="SAP domain"/>
    <property type="match status" value="1"/>
</dbReference>
<feature type="region of interest" description="Disordered" evidence="6">
    <location>
        <begin position="77"/>
        <end position="98"/>
    </location>
</feature>
<dbReference type="Pfam" id="PF14443">
    <property type="entry name" value="DBC1"/>
    <property type="match status" value="1"/>
</dbReference>
<feature type="compositionally biased region" description="Basic residues" evidence="6">
    <location>
        <begin position="221"/>
        <end position="243"/>
    </location>
</feature>
<feature type="region of interest" description="Disordered" evidence="6">
    <location>
        <begin position="1045"/>
        <end position="1126"/>
    </location>
</feature>
<feature type="compositionally biased region" description="Acidic residues" evidence="6">
    <location>
        <begin position="1091"/>
        <end position="1104"/>
    </location>
</feature>
<dbReference type="Pfam" id="PF02037">
    <property type="entry name" value="SAP"/>
    <property type="match status" value="1"/>
</dbReference>
<feature type="region of interest" description="Disordered" evidence="6">
    <location>
        <begin position="183"/>
        <end position="300"/>
    </location>
</feature>
<feature type="compositionally biased region" description="Low complexity" evidence="6">
    <location>
        <begin position="77"/>
        <end position="94"/>
    </location>
</feature>
<keyword evidence="2" id="KW-0963">Cytoplasm</keyword>
<evidence type="ECO:0000313" key="8">
    <source>
        <dbReference type="Proteomes" id="UP000887575"/>
    </source>
</evidence>
<feature type="compositionally biased region" description="Acidic residues" evidence="6">
    <location>
        <begin position="1069"/>
        <end position="1083"/>
    </location>
</feature>
<reference evidence="9" key="1">
    <citation type="submission" date="2024-02" db="UniProtKB">
        <authorList>
            <consortium name="WormBaseParasite"/>
        </authorList>
    </citation>
    <scope>IDENTIFICATION</scope>
</reference>
<keyword evidence="3" id="KW-0597">Phosphoprotein</keyword>
<dbReference type="PANTHER" id="PTHR14304">
    <property type="entry name" value="CELL DIVISION CYCLE AND APOPTOSIS REGULATOR PROTEIN"/>
    <property type="match status" value="1"/>
</dbReference>
<dbReference type="AlphaFoldDB" id="A0AAF3FFN5"/>
<feature type="coiled-coil region" evidence="5">
    <location>
        <begin position="946"/>
        <end position="1015"/>
    </location>
</feature>
<dbReference type="SMART" id="SM00513">
    <property type="entry name" value="SAP"/>
    <property type="match status" value="1"/>
</dbReference>
<feature type="domain" description="SAP" evidence="7">
    <location>
        <begin position="583"/>
        <end position="617"/>
    </location>
</feature>
<dbReference type="InterPro" id="IPR025223">
    <property type="entry name" value="S1-like_RNA-bd_dom"/>
</dbReference>
<proteinExistence type="predicted"/>
<feature type="compositionally biased region" description="Basic and acidic residues" evidence="6">
    <location>
        <begin position="1045"/>
        <end position="1058"/>
    </location>
</feature>
<dbReference type="InterPro" id="IPR045353">
    <property type="entry name" value="LAIKA"/>
</dbReference>
<feature type="compositionally biased region" description="Basic and acidic residues" evidence="6">
    <location>
        <begin position="767"/>
        <end position="784"/>
    </location>
</feature>
<evidence type="ECO:0000256" key="1">
    <source>
        <dbReference type="ARBA" id="ARBA00004496"/>
    </source>
</evidence>
<feature type="compositionally biased region" description="Polar residues" evidence="6">
    <location>
        <begin position="183"/>
        <end position="199"/>
    </location>
</feature>